<comment type="caution">
    <text evidence="1">The sequence shown here is derived from an EMBL/GenBank/DDBJ whole genome shotgun (WGS) entry which is preliminary data.</text>
</comment>
<dbReference type="AlphaFoldDB" id="A0A176RZU0"/>
<accession>A0A176RZU0</accession>
<proteinExistence type="predicted"/>
<keyword evidence="2" id="KW-1185">Reference proteome</keyword>
<organism evidence="1 2">
    <name type="scientific">Candidatus Thiomargarita nelsonii</name>
    <dbReference type="NCBI Taxonomy" id="1003181"/>
    <lineage>
        <taxon>Bacteria</taxon>
        <taxon>Pseudomonadati</taxon>
        <taxon>Pseudomonadota</taxon>
        <taxon>Gammaproteobacteria</taxon>
        <taxon>Thiotrichales</taxon>
        <taxon>Thiotrichaceae</taxon>
        <taxon>Thiomargarita</taxon>
    </lineage>
</organism>
<sequence length="80" mass="8840">MGAVEDNIFSRNTEPTRFIIFHFRHHFGDTFLLVVDSVDGIEIVGFIGPAEGHIGIAGGKGFFGLSDGVANLFFRKDKQR</sequence>
<protein>
    <submittedName>
        <fullName evidence="1">Uncharacterized protein</fullName>
    </submittedName>
</protein>
<dbReference type="EMBL" id="LUTY01001716">
    <property type="protein sequence ID" value="OAD21321.1"/>
    <property type="molecule type" value="Genomic_DNA"/>
</dbReference>
<evidence type="ECO:0000313" key="1">
    <source>
        <dbReference type="EMBL" id="OAD21321.1"/>
    </source>
</evidence>
<dbReference type="Proteomes" id="UP000076962">
    <property type="component" value="Unassembled WGS sequence"/>
</dbReference>
<reference evidence="1 2" key="1">
    <citation type="submission" date="2016-05" db="EMBL/GenBank/DDBJ databases">
        <title>Single-cell genome of chain-forming Candidatus Thiomargarita nelsonii and comparison to other large sulfur-oxidizing bacteria.</title>
        <authorList>
            <person name="Winkel M."/>
            <person name="Salman V."/>
            <person name="Woyke T."/>
            <person name="Schulz-Vogt H."/>
            <person name="Richter M."/>
            <person name="Flood B."/>
            <person name="Bailey J."/>
            <person name="Amann R."/>
            <person name="Mussmann M."/>
        </authorList>
    </citation>
    <scope>NUCLEOTIDE SEQUENCE [LARGE SCALE GENOMIC DNA]</scope>
    <source>
        <strain evidence="1 2">THI036</strain>
    </source>
</reference>
<evidence type="ECO:0000313" key="2">
    <source>
        <dbReference type="Proteomes" id="UP000076962"/>
    </source>
</evidence>
<name>A0A176RZU0_9GAMM</name>
<gene>
    <name evidence="1" type="ORF">THIOM_002914</name>
</gene>